<feature type="region of interest" description="Disordered" evidence="1">
    <location>
        <begin position="26"/>
        <end position="60"/>
    </location>
</feature>
<dbReference type="CDD" id="cd00009">
    <property type="entry name" value="AAA"/>
    <property type="match status" value="1"/>
</dbReference>
<keyword evidence="4" id="KW-1185">Reference proteome</keyword>
<dbReference type="EMBL" id="QKYT01000567">
    <property type="protein sequence ID" value="RIA83496.1"/>
    <property type="molecule type" value="Genomic_DNA"/>
</dbReference>
<protein>
    <recommendedName>
        <fullName evidence="2">AAA+ ATPase domain-containing protein</fullName>
    </recommendedName>
</protein>
<dbReference type="InterPro" id="IPR003593">
    <property type="entry name" value="AAA+_ATPase"/>
</dbReference>
<comment type="caution">
    <text evidence="3">The sequence shown here is derived from an EMBL/GenBank/DDBJ whole genome shotgun (WGS) entry which is preliminary data.</text>
</comment>
<reference evidence="3 4" key="1">
    <citation type="submission" date="2018-06" db="EMBL/GenBank/DDBJ databases">
        <title>Comparative genomics reveals the genomic features of Rhizophagus irregularis, R. cerebriforme, R. diaphanum and Gigaspora rosea, and their symbiotic lifestyle signature.</title>
        <authorList>
            <person name="Morin E."/>
            <person name="San Clemente H."/>
            <person name="Chen E.C.H."/>
            <person name="De La Providencia I."/>
            <person name="Hainaut M."/>
            <person name="Kuo A."/>
            <person name="Kohler A."/>
            <person name="Murat C."/>
            <person name="Tang N."/>
            <person name="Roy S."/>
            <person name="Loubradou J."/>
            <person name="Henrissat B."/>
            <person name="Grigoriev I.V."/>
            <person name="Corradi N."/>
            <person name="Roux C."/>
            <person name="Martin F.M."/>
        </authorList>
    </citation>
    <scope>NUCLEOTIDE SEQUENCE [LARGE SCALE GENOMIC DNA]</scope>
    <source>
        <strain evidence="3 4">DAOM 227022</strain>
    </source>
</reference>
<feature type="region of interest" description="Disordered" evidence="1">
    <location>
        <begin position="165"/>
        <end position="213"/>
    </location>
</feature>
<gene>
    <name evidence="3" type="ORF">C1645_880465</name>
</gene>
<evidence type="ECO:0000256" key="1">
    <source>
        <dbReference type="SAM" id="MobiDB-lite"/>
    </source>
</evidence>
<dbReference type="InterPro" id="IPR031248">
    <property type="entry name" value="RNF213"/>
</dbReference>
<dbReference type="GO" id="GO:0016887">
    <property type="term" value="F:ATP hydrolysis activity"/>
    <property type="evidence" value="ECO:0007669"/>
    <property type="project" value="InterPro"/>
</dbReference>
<dbReference type="PANTHER" id="PTHR22605">
    <property type="entry name" value="RZ-TYPE DOMAIN-CONTAINING PROTEIN"/>
    <property type="match status" value="1"/>
</dbReference>
<dbReference type="STRING" id="658196.A0A397SFK8"/>
<dbReference type="Gene3D" id="3.40.50.300">
    <property type="entry name" value="P-loop containing nucleotide triphosphate hydrolases"/>
    <property type="match status" value="1"/>
</dbReference>
<name>A0A397SFK8_9GLOM</name>
<feature type="non-terminal residue" evidence="3">
    <location>
        <position position="2964"/>
    </location>
</feature>
<organism evidence="3 4">
    <name type="scientific">Glomus cerebriforme</name>
    <dbReference type="NCBI Taxonomy" id="658196"/>
    <lineage>
        <taxon>Eukaryota</taxon>
        <taxon>Fungi</taxon>
        <taxon>Fungi incertae sedis</taxon>
        <taxon>Mucoromycota</taxon>
        <taxon>Glomeromycotina</taxon>
        <taxon>Glomeromycetes</taxon>
        <taxon>Glomerales</taxon>
        <taxon>Glomeraceae</taxon>
        <taxon>Glomus</taxon>
    </lineage>
</organism>
<dbReference type="InterPro" id="IPR027417">
    <property type="entry name" value="P-loop_NTPase"/>
</dbReference>
<dbReference type="PANTHER" id="PTHR22605:SF1">
    <property type="entry name" value="RZ-TYPE DOMAIN-CONTAINING PROTEIN"/>
    <property type="match status" value="1"/>
</dbReference>
<dbReference type="SUPFAM" id="SSF52540">
    <property type="entry name" value="P-loop containing nucleoside triphosphate hydrolases"/>
    <property type="match status" value="1"/>
</dbReference>
<evidence type="ECO:0000313" key="3">
    <source>
        <dbReference type="EMBL" id="RIA83496.1"/>
    </source>
</evidence>
<dbReference type="SMART" id="SM00382">
    <property type="entry name" value="AAA"/>
    <property type="match status" value="1"/>
</dbReference>
<evidence type="ECO:0000259" key="2">
    <source>
        <dbReference type="SMART" id="SM00382"/>
    </source>
</evidence>
<dbReference type="Proteomes" id="UP000265703">
    <property type="component" value="Unassembled WGS sequence"/>
</dbReference>
<dbReference type="GO" id="GO:0004842">
    <property type="term" value="F:ubiquitin-protein transferase activity"/>
    <property type="evidence" value="ECO:0007669"/>
    <property type="project" value="InterPro"/>
</dbReference>
<accession>A0A397SFK8</accession>
<dbReference type="OrthoDB" id="2400221at2759"/>
<sequence>MSSITNDDDENGIVVHSDKSTIEILPGLPSVQDNNSVHKNDVDGSTGTNQNRNLQQLQTESTITENKTFLKEIKTFFRDDSSNMPTVKVTFHVHLPSFEYFEGYPIIVGNIEELGDWEKPIVKLKQQKNEKSDCEDLHLISSYWYSDPIFIPIDRFNNHEVKYHKKKRIKKDNENNNDNSSLTEITSMQGEPKTEGDKKTKGISKNKNNKDGKDKERELYIEVNERSRPLDMRTGFQFDIAPLFIIKKRRTELGTIREFVFSSLIYNSITSNNLKEKIMEHHGLIDRFGESRVLNDSNLDFIRLNIQKTKINEYEKNIFLCLILGYFINWRQQKSSRLIVLPNGFPLAQIIDTLENFQPDLLPKKCYAILNITITAVIRLNVSNKSFDWLRLFKIASIIDPDFNFIEAIQDLYNDERMNNFLKEFMKFAKPIINQIKDLAIYSNIGKWLFNNCSSLETLLTVWTDIIDHTIDRDIQLLKHFRLRVDQLLSSSHATSLNNHFLRIPVELRVEVTEIFRMKSLSLLDDSTIGWNKSDSESIIQILKDPQFKWSKDDFLEAMENISRSSKPDLLIIFPKLLTYWFESNFKDFKSTKFPNICKIWYHHLTDINGSNPYIADNSNFIFEIYNNLLTIFPIVGKQTKIFKELLDDAADRAKKCATTNILAIIPDIAKLEKEIHGPYGEMVTDILKKSIREIDDNVIKILLLVCSCKNKVLNIQNDLCESIVYHVMTYLEAKDTNIKNNTNLSTKILKLLETYRFWSLIFNATGLVGNLHSHPYVKQVQELIFKFDDVINNEEITIHSIREIFVYDTKILYSFFNFSVKKEKISEDLIKKLRNDCHGYMLKIDQLRSFYDNFCPIRKVKDVQMYLDDVNNRNNNLENLMLKEALDLNHWDFHKKNLSSAREAQKRTKSNTFRNFFNNKILYEAELTVEYIAQTLMPDVFAKYSILCQQHKDWETLNCSEVIVLWKNVTNVEKELKLIYDYTQKETSPKLVKTLEYLSLVPTQIERLQQLSKVVVMLKVIHTKEDWLERLQLVLRDYLWLGRLIDFFDIFNQYLGLINDDCWDLIKELSEANEFIVFLHKIADHDIKNLINVVDDFSNERLIQEDTISSLIQVKQFLFPLLKSAERSSSLRKFLNEIRNIIQQNANLGSNLALCNSKYMTLQTLYNSVSNKENITMEKIRKAVKKGIYIFERNIKGDTCEVILTYPTIKGTSQPSYSLTDLHDLSGCALFISKSSAPVDITTNHTPGLEGSKTIMDEFVMQVDMSQEIINLSTKLIQTGHFHYRTFKRKIKGTKNMQQAVNELKVDLKEWELIVNEAQEEYYYLTFFPARHILTFLDYFSEVSNEEKTEECIKLIRFVNSKAKLPPKDKLTINLVNKYDQILGEIGTILQKIFETVPKEERKVNNIIKERVISDVVSPGKLFVATCSDKFLVPNIIMSLYVNHGCYPLPWQILICTASTTMEELVIFVKRCNFAKKNGYEGILFCLANLELLDFELQYNLVKLIKSMRENNNHFLLALICYREQELHHHILDQFLQNVHETNGLSGEAMKTLYHELCSKIMSVSSDLSGQGKTEWIKQSSFSEKLTPKSFLISDGADFGTLVHRLREFKIRPFESVHLNIISADRPGDVNMLLFELLTLGIVFCNMDVAFFPDTLIFIEVASTIGQHLFKSLPITGYFRQTHLTWDMENLIVSQEINSPVQIVCHYLKALNEKTEINEKDIHLKSVNGISDLQPLPADECRKLINQYFFQKNKAKEITSFRFIEIFINVFADQLAKLSISSFYKVGDYKLMMEENHIHSTLVQTLLNVSKDFATKCIATKASQKENISTSTDDENAPGTIVQWDDSNHMLVFFLSNSICALYREKKKVPQNVKTLLQSQYIGDKKLWDLDDYHKMDSKALLSTLENIVRKTTHKIKYPQYALSVDNLIKMALIFLRAHANIPVIICGGVGCGKSSLIGFLSKVVEVEFLALNLHAGVTEDMILQFMEDSQAVAKKGEVWLFFDEINTCNHIGLLANLIAHRMLDGKPIHHNIRLFAACNPYRIQPKVLRFEEKSKLVYQVNPLPDQILDYVWDYGILKPMEERKYIEIMVNEQLNNLGHQVLSECLFMSQDFIRKTEETYSVSLRDVKRAIKLVKFFINSLKDRPPIKTKVYPGFSDITINIRSYILALGLCYQSRLYVQSLRKAYGERMGEIFRKYKFNVDGEIISRIMREEQENYINRMQCPPNTAKNEALLENVLAMIVCILTKIPCFIIGESGSSKSLALKLICQNLRGVDSNDDYFRRLPQVYLIPYQVSSLSTSEVGLTETNPSKPLKVLHSLLEPNYPETEPAVSCVAISNCRLDNSKSNRALLVQRPKFELDDLVETASQLLIKNEYSQIKKASLQLLAKAYSDYEQHGQKTSNFHGLRDYFSLIKSLSRYNSLTPENIHLALTRNFGGIDDVKKLRRYFNYSSKEYYYKPIPSCNLINANLEDKDARYLMVIGKSDSIVNLLNYQLRKKDIDPVVIHGSQFPEDQDDYACSVLNRIMLCVETGRLLILTDLEIIYGSLYDLWNQNYIVVGSEDNPKFYARVALGAYSNPLLYVAPTFRCILVMDENKLEKADPPLLNRFEKQKMTMNDALTPQENVLVELLEEWTAELISIVNLKGFKQKDLFIGFDENETLQSLVIDVKKSFPEADDDEVLFKCKEKLINIASSDGMIRAEKLMLDSREVRIWKNIYFNKQHHNNLIDHIQHRLNNIQEESGIKIIIFTFSNTNTNVKSFLQNYISCQVEKLTTFKTESQFQNRIKYFWLESQDEMLILQCDVTTINAGCIKLAKFLIEQYRNEYLQKSSSSKQNNLQQQQSHKELPIKHVCIILHIHREENSLNLSSLLSDNLSVLISTTYPFEEILKQELLWCLLCIKYPSNIKSLEHIKLLNEKICENPILVDFLKTKTIEWLTEYCNNTNWQFEIASNKKLLYPYSSF</sequence>
<feature type="domain" description="AAA+ ATPase" evidence="2">
    <location>
        <begin position="1941"/>
        <end position="2065"/>
    </location>
</feature>
<evidence type="ECO:0000313" key="4">
    <source>
        <dbReference type="Proteomes" id="UP000265703"/>
    </source>
</evidence>
<feature type="compositionally biased region" description="Low complexity" evidence="1">
    <location>
        <begin position="49"/>
        <end position="58"/>
    </location>
</feature>
<proteinExistence type="predicted"/>
<feature type="compositionally biased region" description="Polar residues" evidence="1">
    <location>
        <begin position="180"/>
        <end position="189"/>
    </location>
</feature>